<accession>A0A0M6XS12</accession>
<dbReference type="RefSeq" id="WP_055682477.1">
    <property type="nucleotide sequence ID" value="NZ_CXPG01000017.1"/>
</dbReference>
<dbReference type="PANTHER" id="PTHR12677">
    <property type="entry name" value="GOLGI APPARATUS MEMBRANE PROTEIN TVP38-RELATED"/>
    <property type="match status" value="1"/>
</dbReference>
<dbReference type="EMBL" id="CXPG01000017">
    <property type="protein sequence ID" value="CTQ33023.1"/>
    <property type="molecule type" value="Genomic_DNA"/>
</dbReference>
<gene>
    <name evidence="8" type="primary">ydjZ_1</name>
    <name evidence="8" type="ORF">JAN5088_01799</name>
</gene>
<name>A0A0M6XS12_9RHOB</name>
<dbReference type="GO" id="GO:0005886">
    <property type="term" value="C:plasma membrane"/>
    <property type="evidence" value="ECO:0007669"/>
    <property type="project" value="UniProtKB-SubCell"/>
</dbReference>
<feature type="domain" description="VTT" evidence="7">
    <location>
        <begin position="64"/>
        <end position="179"/>
    </location>
</feature>
<feature type="transmembrane region" description="Helical" evidence="6">
    <location>
        <begin position="79"/>
        <end position="104"/>
    </location>
</feature>
<dbReference type="OrthoDB" id="9779114at2"/>
<keyword evidence="3 6" id="KW-0812">Transmembrane</keyword>
<feature type="transmembrane region" description="Helical" evidence="6">
    <location>
        <begin position="191"/>
        <end position="212"/>
    </location>
</feature>
<evidence type="ECO:0000256" key="2">
    <source>
        <dbReference type="ARBA" id="ARBA00022475"/>
    </source>
</evidence>
<evidence type="ECO:0000256" key="1">
    <source>
        <dbReference type="ARBA" id="ARBA00004651"/>
    </source>
</evidence>
<proteinExistence type="inferred from homology"/>
<dbReference type="Proteomes" id="UP000048908">
    <property type="component" value="Unassembled WGS sequence"/>
</dbReference>
<evidence type="ECO:0000256" key="4">
    <source>
        <dbReference type="ARBA" id="ARBA00022989"/>
    </source>
</evidence>
<evidence type="ECO:0000256" key="5">
    <source>
        <dbReference type="ARBA" id="ARBA00023136"/>
    </source>
</evidence>
<sequence>MTETRPDLIRWALIAAAIVALIAAYALLPVQDWAEAFRRWLGGLGAAGWVAFIVIYAVATLCLVPGSLLTIAGGLAFGLWAFPLVLVGATLGAGISFLAGRYLVRDRVADRIDRNDRLRAIDGAIADDGWKVVGLLRLSPAIPFSLQNWALGATRVAFWPYLLATFFGIMPGTLLYVWIASLGAGGGDGGPLRWVFFAVGIAATLAVTVLVGRKARAKLAEKGLSEA</sequence>
<comment type="similarity">
    <text evidence="6">Belongs to the TVP38/TMEM64 family.</text>
</comment>
<evidence type="ECO:0000313" key="8">
    <source>
        <dbReference type="EMBL" id="CTQ33023.1"/>
    </source>
</evidence>
<keyword evidence="9" id="KW-1185">Reference proteome</keyword>
<evidence type="ECO:0000259" key="7">
    <source>
        <dbReference type="Pfam" id="PF09335"/>
    </source>
</evidence>
<evidence type="ECO:0000256" key="6">
    <source>
        <dbReference type="RuleBase" id="RU366058"/>
    </source>
</evidence>
<dbReference type="PANTHER" id="PTHR12677:SF59">
    <property type="entry name" value="GOLGI APPARATUS MEMBRANE PROTEIN TVP38-RELATED"/>
    <property type="match status" value="1"/>
</dbReference>
<dbReference type="InterPro" id="IPR015414">
    <property type="entry name" value="TMEM64"/>
</dbReference>
<dbReference type="Pfam" id="PF09335">
    <property type="entry name" value="VTT_dom"/>
    <property type="match status" value="1"/>
</dbReference>
<feature type="transmembrane region" description="Helical" evidence="6">
    <location>
        <begin position="158"/>
        <end position="179"/>
    </location>
</feature>
<dbReference type="AlphaFoldDB" id="A0A0M6XS12"/>
<dbReference type="STRING" id="282197.SAMN04488517_10730"/>
<keyword evidence="2 6" id="KW-1003">Cell membrane</keyword>
<protein>
    <recommendedName>
        <fullName evidence="6">TVP38/TMEM64 family membrane protein</fullName>
    </recommendedName>
</protein>
<organism evidence="8 9">
    <name type="scientific">Jannaschia rubra</name>
    <dbReference type="NCBI Taxonomy" id="282197"/>
    <lineage>
        <taxon>Bacteria</taxon>
        <taxon>Pseudomonadati</taxon>
        <taxon>Pseudomonadota</taxon>
        <taxon>Alphaproteobacteria</taxon>
        <taxon>Rhodobacterales</taxon>
        <taxon>Roseobacteraceae</taxon>
        <taxon>Jannaschia</taxon>
    </lineage>
</organism>
<evidence type="ECO:0000256" key="3">
    <source>
        <dbReference type="ARBA" id="ARBA00022692"/>
    </source>
</evidence>
<feature type="transmembrane region" description="Helical" evidence="6">
    <location>
        <begin position="40"/>
        <end position="59"/>
    </location>
</feature>
<evidence type="ECO:0000313" key="9">
    <source>
        <dbReference type="Proteomes" id="UP000048908"/>
    </source>
</evidence>
<keyword evidence="4 6" id="KW-1133">Transmembrane helix</keyword>
<feature type="transmembrane region" description="Helical" evidence="6">
    <location>
        <begin position="12"/>
        <end position="28"/>
    </location>
</feature>
<reference evidence="8 9" key="1">
    <citation type="submission" date="2015-07" db="EMBL/GenBank/DDBJ databases">
        <authorList>
            <person name="Noorani M."/>
        </authorList>
    </citation>
    <scope>NUCLEOTIDE SEQUENCE [LARGE SCALE GENOMIC DNA]</scope>
    <source>
        <strain evidence="8 9">CECT 5088</strain>
    </source>
</reference>
<dbReference type="InterPro" id="IPR032816">
    <property type="entry name" value="VTT_dom"/>
</dbReference>
<comment type="subcellular location">
    <subcellularLocation>
        <location evidence="1 6">Cell membrane</location>
        <topology evidence="1 6">Multi-pass membrane protein</topology>
    </subcellularLocation>
</comment>
<keyword evidence="5 6" id="KW-0472">Membrane</keyword>